<dbReference type="Gene3D" id="3.30.50.10">
    <property type="entry name" value="Erythroid Transcription Factor GATA-1, subunit A"/>
    <property type="match status" value="1"/>
</dbReference>
<keyword evidence="4" id="KW-0479">Metal-binding</keyword>
<feature type="domain" description="GATA-type" evidence="7">
    <location>
        <begin position="542"/>
        <end position="569"/>
    </location>
</feature>
<dbReference type="Gene3D" id="3.30.450.20">
    <property type="entry name" value="PAS domain"/>
    <property type="match status" value="2"/>
</dbReference>
<dbReference type="CDD" id="cd00202">
    <property type="entry name" value="ZnF_GATA"/>
    <property type="match status" value="1"/>
</dbReference>
<proteinExistence type="predicted"/>
<dbReference type="SMART" id="SM00091">
    <property type="entry name" value="PAS"/>
    <property type="match status" value="1"/>
</dbReference>
<dbReference type="RefSeq" id="XP_066661630.1">
    <property type="nucleotide sequence ID" value="XM_066819442.1"/>
</dbReference>
<dbReference type="InterPro" id="IPR035965">
    <property type="entry name" value="PAS-like_dom_sf"/>
</dbReference>
<evidence type="ECO:0000313" key="8">
    <source>
        <dbReference type="EMBL" id="KAK8063031.1"/>
    </source>
</evidence>
<feature type="compositionally biased region" description="Polar residues" evidence="5">
    <location>
        <begin position="588"/>
        <end position="600"/>
    </location>
</feature>
<dbReference type="SMART" id="SM00401">
    <property type="entry name" value="ZnF_GATA"/>
    <property type="match status" value="1"/>
</dbReference>
<gene>
    <name evidence="8" type="ORF">PG997_015128</name>
</gene>
<dbReference type="PANTHER" id="PTHR47429:SF7">
    <property type="entry name" value="GATA-FACTOR"/>
    <property type="match status" value="1"/>
</dbReference>
<keyword evidence="1" id="KW-0285">Flavoprotein</keyword>
<dbReference type="InterPro" id="IPR000679">
    <property type="entry name" value="Znf_GATA"/>
</dbReference>
<feature type="compositionally biased region" description="Low complexity" evidence="5">
    <location>
        <begin position="466"/>
        <end position="476"/>
    </location>
</feature>
<dbReference type="SUPFAM" id="SSF55785">
    <property type="entry name" value="PYP-like sensor domain (PAS domain)"/>
    <property type="match status" value="2"/>
</dbReference>
<name>A0ABR1UVR2_9PEZI</name>
<feature type="region of interest" description="Disordered" evidence="5">
    <location>
        <begin position="150"/>
        <end position="198"/>
    </location>
</feature>
<evidence type="ECO:0000259" key="7">
    <source>
        <dbReference type="PROSITE" id="PS50114"/>
    </source>
</evidence>
<keyword evidence="9" id="KW-1185">Reference proteome</keyword>
<dbReference type="Proteomes" id="UP001433268">
    <property type="component" value="Unassembled WGS sequence"/>
</dbReference>
<keyword evidence="4" id="KW-0862">Zinc</keyword>
<dbReference type="Pfam" id="PF13426">
    <property type="entry name" value="PAS_9"/>
    <property type="match status" value="1"/>
</dbReference>
<keyword evidence="4" id="KW-0863">Zinc-finger</keyword>
<evidence type="ECO:0000256" key="5">
    <source>
        <dbReference type="SAM" id="MobiDB-lite"/>
    </source>
</evidence>
<dbReference type="CDD" id="cd00130">
    <property type="entry name" value="PAS"/>
    <property type="match status" value="2"/>
</dbReference>
<dbReference type="PANTHER" id="PTHR47429">
    <property type="entry name" value="PROTEIN TWIN LOV 1"/>
    <property type="match status" value="1"/>
</dbReference>
<organism evidence="8 9">
    <name type="scientific">Apiospora hydei</name>
    <dbReference type="NCBI Taxonomy" id="1337664"/>
    <lineage>
        <taxon>Eukaryota</taxon>
        <taxon>Fungi</taxon>
        <taxon>Dikarya</taxon>
        <taxon>Ascomycota</taxon>
        <taxon>Pezizomycotina</taxon>
        <taxon>Sordariomycetes</taxon>
        <taxon>Xylariomycetidae</taxon>
        <taxon>Amphisphaeriales</taxon>
        <taxon>Apiosporaceae</taxon>
        <taxon>Apiospora</taxon>
    </lineage>
</organism>
<evidence type="ECO:0000313" key="9">
    <source>
        <dbReference type="Proteomes" id="UP001433268"/>
    </source>
</evidence>
<dbReference type="PROSITE" id="PS50114">
    <property type="entry name" value="GATA_ZN_FINGER_2"/>
    <property type="match status" value="1"/>
</dbReference>
<dbReference type="InterPro" id="IPR013088">
    <property type="entry name" value="Znf_NHR/GATA"/>
</dbReference>
<dbReference type="GeneID" id="92052502"/>
<dbReference type="EMBL" id="JAQQWN010000010">
    <property type="protein sequence ID" value="KAK8063031.1"/>
    <property type="molecule type" value="Genomic_DNA"/>
</dbReference>
<dbReference type="Pfam" id="PF08447">
    <property type="entry name" value="PAS_3"/>
    <property type="match status" value="1"/>
</dbReference>
<evidence type="ECO:0000259" key="6">
    <source>
        <dbReference type="PROSITE" id="PS50112"/>
    </source>
</evidence>
<evidence type="ECO:0000256" key="4">
    <source>
        <dbReference type="PROSITE-ProRule" id="PRU00094"/>
    </source>
</evidence>
<dbReference type="PROSITE" id="PS00344">
    <property type="entry name" value="GATA_ZN_FINGER_1"/>
    <property type="match status" value="1"/>
</dbReference>
<dbReference type="Pfam" id="PF00320">
    <property type="entry name" value="GATA"/>
    <property type="match status" value="1"/>
</dbReference>
<feature type="region of interest" description="Disordered" evidence="5">
    <location>
        <begin position="578"/>
        <end position="606"/>
    </location>
</feature>
<accession>A0ABR1UVR2</accession>
<feature type="compositionally biased region" description="Polar residues" evidence="5">
    <location>
        <begin position="150"/>
        <end position="160"/>
    </location>
</feature>
<evidence type="ECO:0000256" key="1">
    <source>
        <dbReference type="ARBA" id="ARBA00022630"/>
    </source>
</evidence>
<dbReference type="SUPFAM" id="SSF57716">
    <property type="entry name" value="Glucocorticoid receptor-like (DNA-binding domain)"/>
    <property type="match status" value="1"/>
</dbReference>
<sequence length="606" mass="65505">MRPFVVTDARDPLDRVIFASDSFLALTGYDRDEVVGVNCRFLQSPDGRVSPGAPRRSISSASAFLLKQKAAERCETEHSIINFKKSGEAFMNHLALVPIPWGAEVGAPRFLFGFVNVFEDSAMLPPTASCQSSLDTPSCLVSGDSSFSSGQNTATLSTSRGPGFSISAVDQDDNTATQGVEPMEWSPSQDNLEQHSDDGVVPTDPLPDLIPCLQGLENISSTTSTTPAWNQMLLENVDALVQVLSLKGNIAYASASHERLGYGAGDLLGKPMDRLYHPSDVAVLMRELKNIGTSDLDLTVRLKWQSGEYAWFQSTGSVRHDGGRRWVTLTLFQQPVSRLGSRALRGDGRATSKHGLWFKLATSGLVLHLFDNPQKALGIPAEDLVGTRLQDALIQQSEARAEFDKLLRAAPRGRGVVDAHAHQRAGPPSGGEHRPTPRSPGRPPAAVLSPGVLRDLRPHARRRKGPPSGNDNNSNNKGEEEEEDAGDDVLETLDANRCGSLGFEIHRLGAANQGLHEELQGLLKRASQRRRFKKHGIGAGGCVNCHTTLSPEWRRGPGGERNLCNRCGLRWAKTRREAEADADADTVDQASNPSRGSQATAEVAGT</sequence>
<comment type="caution">
    <text evidence="8">The sequence shown here is derived from an EMBL/GenBank/DDBJ whole genome shotgun (WGS) entry which is preliminary data.</text>
</comment>
<evidence type="ECO:0000256" key="3">
    <source>
        <dbReference type="ARBA" id="ARBA00022991"/>
    </source>
</evidence>
<keyword evidence="3" id="KW-0157">Chromophore</keyword>
<dbReference type="InterPro" id="IPR000014">
    <property type="entry name" value="PAS"/>
</dbReference>
<evidence type="ECO:0000256" key="2">
    <source>
        <dbReference type="ARBA" id="ARBA00022643"/>
    </source>
</evidence>
<reference evidence="8 9" key="1">
    <citation type="submission" date="2023-01" db="EMBL/GenBank/DDBJ databases">
        <title>Analysis of 21 Apiospora genomes using comparative genomics revels a genus with tremendous synthesis potential of carbohydrate active enzymes and secondary metabolites.</title>
        <authorList>
            <person name="Sorensen T."/>
        </authorList>
    </citation>
    <scope>NUCLEOTIDE SEQUENCE [LARGE SCALE GENOMIC DNA]</scope>
    <source>
        <strain evidence="8 9">CBS 114990</strain>
    </source>
</reference>
<feature type="region of interest" description="Disordered" evidence="5">
    <location>
        <begin position="414"/>
        <end position="486"/>
    </location>
</feature>
<protein>
    <submittedName>
        <fullName evidence="8">WC-1</fullName>
    </submittedName>
</protein>
<dbReference type="InterPro" id="IPR013655">
    <property type="entry name" value="PAS_fold_3"/>
</dbReference>
<feature type="domain" description="PAS" evidence="6">
    <location>
        <begin position="1"/>
        <end position="36"/>
    </location>
</feature>
<dbReference type="PROSITE" id="PS50112">
    <property type="entry name" value="PAS"/>
    <property type="match status" value="1"/>
</dbReference>
<keyword evidence="2" id="KW-0288">FMN</keyword>